<keyword evidence="5 8" id="KW-0812">Transmembrane</keyword>
<keyword evidence="4" id="KW-1003">Cell membrane</keyword>
<accession>A0A7C4LII9</accession>
<evidence type="ECO:0000256" key="6">
    <source>
        <dbReference type="ARBA" id="ARBA00022989"/>
    </source>
</evidence>
<dbReference type="EMBL" id="DSVQ01000001">
    <property type="protein sequence ID" value="HGT37653.1"/>
    <property type="molecule type" value="Genomic_DNA"/>
</dbReference>
<dbReference type="PROSITE" id="PS51012">
    <property type="entry name" value="ABC_TM2"/>
    <property type="match status" value="1"/>
</dbReference>
<protein>
    <submittedName>
        <fullName evidence="10">ABC transporter permease</fullName>
    </submittedName>
</protein>
<evidence type="ECO:0000256" key="1">
    <source>
        <dbReference type="ARBA" id="ARBA00004651"/>
    </source>
</evidence>
<evidence type="ECO:0000256" key="7">
    <source>
        <dbReference type="ARBA" id="ARBA00023136"/>
    </source>
</evidence>
<keyword evidence="7 8" id="KW-0472">Membrane</keyword>
<feature type="transmembrane region" description="Helical" evidence="8">
    <location>
        <begin position="299"/>
        <end position="317"/>
    </location>
</feature>
<evidence type="ECO:0000313" key="10">
    <source>
        <dbReference type="EMBL" id="HGT37653.1"/>
    </source>
</evidence>
<feature type="domain" description="ABC transmembrane type-2" evidence="9">
    <location>
        <begin position="152"/>
        <end position="378"/>
    </location>
</feature>
<dbReference type="Pfam" id="PF12698">
    <property type="entry name" value="ABC2_membrane_3"/>
    <property type="match status" value="1"/>
</dbReference>
<dbReference type="AlphaFoldDB" id="A0A7C4LII9"/>
<dbReference type="PANTHER" id="PTHR30294">
    <property type="entry name" value="MEMBRANE COMPONENT OF ABC TRANSPORTER YHHJ-RELATED"/>
    <property type="match status" value="1"/>
</dbReference>
<gene>
    <name evidence="10" type="ORF">ENS64_00040</name>
</gene>
<feature type="transmembrane region" description="Helical" evidence="8">
    <location>
        <begin position="354"/>
        <end position="373"/>
    </location>
</feature>
<sequence length="382" mass="42511">MTPCTEQDAMWIAVLQRTWSVARKESLHIQRDSQTLFFMLFVPVVEMFMLGYANDMNVRNVRTAVLDQAGTQESRRLLQQFESSNVARIVEVVSTEADLTESIVDGRARLGIKIPADYSRRLEGGETAQFLVLVDGSIASVAAEGVNIGNALALRESLLRVLGERPLPIEARPRVLFNPDTRSANFFIPGLLVVLCQLMATQLSATSIVREKEQGTLEQLFMTPVRRLELIVGKLLPYLGAIMLEFCGITVLMVVVFRVPIHGDFLTLLTIMFPFVLIMLGTGLWISTLAETKEAAGQMMMATILPSIFLSGYVLPYDSMPAFFRGVGKLIPTTWMIDASRGVILRGAGWRELWPHYVILWTMAIVVVTASTLRMRKRIGGG</sequence>
<dbReference type="InterPro" id="IPR013525">
    <property type="entry name" value="ABC2_TM"/>
</dbReference>
<comment type="caution">
    <text evidence="10">The sequence shown here is derived from an EMBL/GenBank/DDBJ whole genome shotgun (WGS) entry which is preliminary data.</text>
</comment>
<name>A0A7C4LII9_9PLAN</name>
<evidence type="ECO:0000256" key="4">
    <source>
        <dbReference type="ARBA" id="ARBA00022475"/>
    </source>
</evidence>
<evidence type="ECO:0000256" key="3">
    <source>
        <dbReference type="ARBA" id="ARBA00022448"/>
    </source>
</evidence>
<dbReference type="Gene3D" id="3.40.1710.10">
    <property type="entry name" value="abc type-2 transporter like domain"/>
    <property type="match status" value="1"/>
</dbReference>
<proteinExistence type="inferred from homology"/>
<feature type="transmembrane region" description="Helical" evidence="8">
    <location>
        <begin position="265"/>
        <end position="287"/>
    </location>
</feature>
<reference evidence="10" key="1">
    <citation type="journal article" date="2020" name="mSystems">
        <title>Genome- and Community-Level Interaction Insights into Carbon Utilization and Element Cycling Functions of Hydrothermarchaeota in Hydrothermal Sediment.</title>
        <authorList>
            <person name="Zhou Z."/>
            <person name="Liu Y."/>
            <person name="Xu W."/>
            <person name="Pan J."/>
            <person name="Luo Z.H."/>
            <person name="Li M."/>
        </authorList>
    </citation>
    <scope>NUCLEOTIDE SEQUENCE [LARGE SCALE GENOMIC DNA]</scope>
    <source>
        <strain evidence="10">SpSt-508</strain>
    </source>
</reference>
<feature type="transmembrane region" description="Helical" evidence="8">
    <location>
        <begin position="35"/>
        <end position="53"/>
    </location>
</feature>
<dbReference type="GO" id="GO:0140359">
    <property type="term" value="F:ABC-type transporter activity"/>
    <property type="evidence" value="ECO:0007669"/>
    <property type="project" value="InterPro"/>
</dbReference>
<keyword evidence="6 8" id="KW-1133">Transmembrane helix</keyword>
<comment type="similarity">
    <text evidence="2">Belongs to the ABC-2 integral membrane protein family.</text>
</comment>
<evidence type="ECO:0000259" key="9">
    <source>
        <dbReference type="PROSITE" id="PS51012"/>
    </source>
</evidence>
<organism evidence="10">
    <name type="scientific">Schlesneria paludicola</name>
    <dbReference type="NCBI Taxonomy" id="360056"/>
    <lineage>
        <taxon>Bacteria</taxon>
        <taxon>Pseudomonadati</taxon>
        <taxon>Planctomycetota</taxon>
        <taxon>Planctomycetia</taxon>
        <taxon>Planctomycetales</taxon>
        <taxon>Planctomycetaceae</taxon>
        <taxon>Schlesneria</taxon>
    </lineage>
</organism>
<dbReference type="GO" id="GO:0005886">
    <property type="term" value="C:plasma membrane"/>
    <property type="evidence" value="ECO:0007669"/>
    <property type="project" value="UniProtKB-SubCell"/>
</dbReference>
<dbReference type="PANTHER" id="PTHR30294:SF29">
    <property type="entry name" value="MULTIDRUG ABC TRANSPORTER PERMEASE YBHS-RELATED"/>
    <property type="match status" value="1"/>
</dbReference>
<keyword evidence="3" id="KW-0813">Transport</keyword>
<evidence type="ECO:0000256" key="5">
    <source>
        <dbReference type="ARBA" id="ARBA00022692"/>
    </source>
</evidence>
<evidence type="ECO:0000256" key="8">
    <source>
        <dbReference type="SAM" id="Phobius"/>
    </source>
</evidence>
<comment type="subcellular location">
    <subcellularLocation>
        <location evidence="1">Cell membrane</location>
        <topology evidence="1">Multi-pass membrane protein</topology>
    </subcellularLocation>
</comment>
<dbReference type="InterPro" id="IPR047817">
    <property type="entry name" value="ABC2_TM_bact-type"/>
</dbReference>
<evidence type="ECO:0000256" key="2">
    <source>
        <dbReference type="ARBA" id="ARBA00007783"/>
    </source>
</evidence>
<feature type="transmembrane region" description="Helical" evidence="8">
    <location>
        <begin position="235"/>
        <end position="259"/>
    </location>
</feature>
<dbReference type="InterPro" id="IPR051449">
    <property type="entry name" value="ABC-2_transporter_component"/>
</dbReference>